<evidence type="ECO:0000313" key="2">
    <source>
        <dbReference type="Proteomes" id="UP000646827"/>
    </source>
</evidence>
<proteinExistence type="predicted"/>
<gene>
    <name evidence="1" type="ORF">INT45_009476</name>
</gene>
<name>A0A8H7RQN8_9FUNG</name>
<dbReference type="EMBL" id="JAEPRB010000521">
    <property type="protein sequence ID" value="KAG2215402.1"/>
    <property type="molecule type" value="Genomic_DNA"/>
</dbReference>
<reference evidence="1 2" key="1">
    <citation type="submission" date="2020-12" db="EMBL/GenBank/DDBJ databases">
        <title>Metabolic potential, ecology and presence of endohyphal bacteria is reflected in genomic diversity of Mucoromycotina.</title>
        <authorList>
            <person name="Muszewska A."/>
            <person name="Okrasinska A."/>
            <person name="Steczkiewicz K."/>
            <person name="Drgas O."/>
            <person name="Orlowska M."/>
            <person name="Perlinska-Lenart U."/>
            <person name="Aleksandrzak-Piekarczyk T."/>
            <person name="Szatraj K."/>
            <person name="Zielenkiewicz U."/>
            <person name="Pilsyk S."/>
            <person name="Malc E."/>
            <person name="Mieczkowski P."/>
            <person name="Kruszewska J.S."/>
            <person name="Biernat P."/>
            <person name="Pawlowska J."/>
        </authorList>
    </citation>
    <scope>NUCLEOTIDE SEQUENCE [LARGE SCALE GENOMIC DNA]</scope>
    <source>
        <strain evidence="1 2">CBS 142.35</strain>
    </source>
</reference>
<keyword evidence="2" id="KW-1185">Reference proteome</keyword>
<accession>A0A8H7RQN8</accession>
<dbReference type="AlphaFoldDB" id="A0A8H7RQN8"/>
<evidence type="ECO:0000313" key="1">
    <source>
        <dbReference type="EMBL" id="KAG2215402.1"/>
    </source>
</evidence>
<organism evidence="1 2">
    <name type="scientific">Circinella minor</name>
    <dbReference type="NCBI Taxonomy" id="1195481"/>
    <lineage>
        <taxon>Eukaryota</taxon>
        <taxon>Fungi</taxon>
        <taxon>Fungi incertae sedis</taxon>
        <taxon>Mucoromycota</taxon>
        <taxon>Mucoromycotina</taxon>
        <taxon>Mucoromycetes</taxon>
        <taxon>Mucorales</taxon>
        <taxon>Lichtheimiaceae</taxon>
        <taxon>Circinella</taxon>
    </lineage>
</organism>
<protein>
    <submittedName>
        <fullName evidence="1">Uncharacterized protein</fullName>
    </submittedName>
</protein>
<sequence>MVILTPYISNYDDGTDDDGREGLSSAKVWSLLSWATSPAVVIIPCLWKFVGVRDKYSGFEKMPFTASVTFANPACCDTFRLLMVFLIPSMSPDIFPSDARRMLVRWGKTRSICTLSGYSASLTLTS</sequence>
<comment type="caution">
    <text evidence="1">The sequence shown here is derived from an EMBL/GenBank/DDBJ whole genome shotgun (WGS) entry which is preliminary data.</text>
</comment>
<dbReference type="Proteomes" id="UP000646827">
    <property type="component" value="Unassembled WGS sequence"/>
</dbReference>